<accession>A0A077MBP4</accession>
<comment type="caution">
    <text evidence="2">The sequence shown here is derived from an EMBL/GenBank/DDBJ whole genome shotgun (WGS) entry which is preliminary data.</text>
</comment>
<dbReference type="EMBL" id="CAJC01000196">
    <property type="protein sequence ID" value="CCI54766.1"/>
    <property type="molecule type" value="Genomic_DNA"/>
</dbReference>
<evidence type="ECO:0000259" key="1">
    <source>
        <dbReference type="Pfam" id="PF08386"/>
    </source>
</evidence>
<feature type="domain" description="Peptidase S33 tripeptidyl aminopeptidase-like C-terminal" evidence="1">
    <location>
        <begin position="12"/>
        <end position="44"/>
    </location>
</feature>
<evidence type="ECO:0000313" key="2">
    <source>
        <dbReference type="EMBL" id="CCI54766.1"/>
    </source>
</evidence>
<dbReference type="Proteomes" id="UP000035720">
    <property type="component" value="Unassembled WGS sequence"/>
</dbReference>
<reference evidence="2 3" key="1">
    <citation type="journal article" date="2013" name="ISME J.">
        <title>A metabolic model for members of the genus Tetrasphaera involved in enhanced biological phosphorus removal.</title>
        <authorList>
            <person name="Kristiansen R."/>
            <person name="Nguyen H.T.T."/>
            <person name="Saunders A.M."/>
            <person name="Nielsen J.L."/>
            <person name="Wimmer R."/>
            <person name="Le V.Q."/>
            <person name="McIlroy S.J."/>
            <person name="Petrovski S."/>
            <person name="Seviour R.J."/>
            <person name="Calteau A."/>
            <person name="Nielsen K.L."/>
            <person name="Nielsen P.H."/>
        </authorList>
    </citation>
    <scope>NUCLEOTIDE SEQUENCE [LARGE SCALE GENOMIC DNA]</scope>
    <source>
        <strain evidence="2 3">Ben 74</strain>
    </source>
</reference>
<dbReference type="AlphaFoldDB" id="A0A077MBP4"/>
<dbReference type="STRING" id="1193518.BN13_810032"/>
<proteinExistence type="predicted"/>
<evidence type="ECO:0000313" key="3">
    <source>
        <dbReference type="Proteomes" id="UP000035720"/>
    </source>
</evidence>
<keyword evidence="3" id="KW-1185">Reference proteome</keyword>
<protein>
    <recommendedName>
        <fullName evidence="1">Peptidase S33 tripeptidyl aminopeptidase-like C-terminal domain-containing protein</fullName>
    </recommendedName>
</protein>
<name>A0A077MBP4_9MICO</name>
<gene>
    <name evidence="2" type="ORF">BN13_810032</name>
</gene>
<dbReference type="InterPro" id="IPR013595">
    <property type="entry name" value="Pept_S33_TAP-like_C"/>
</dbReference>
<dbReference type="Pfam" id="PF08386">
    <property type="entry name" value="Abhydrolase_4"/>
    <property type="match status" value="1"/>
</dbReference>
<sequence length="49" mass="5213">MDDAYLGPFGGKTASPVLVIGNLYDPATPYQGAQRVARLFDTGRLQLTG</sequence>
<organism evidence="2 3">
    <name type="scientific">Nostocoides jenkinsii Ben 74</name>
    <dbReference type="NCBI Taxonomy" id="1193518"/>
    <lineage>
        <taxon>Bacteria</taxon>
        <taxon>Bacillati</taxon>
        <taxon>Actinomycetota</taxon>
        <taxon>Actinomycetes</taxon>
        <taxon>Micrococcales</taxon>
        <taxon>Intrasporangiaceae</taxon>
        <taxon>Nostocoides</taxon>
    </lineage>
</organism>